<dbReference type="EMBL" id="BMFG01000002">
    <property type="protein sequence ID" value="GGD18256.1"/>
    <property type="molecule type" value="Genomic_DNA"/>
</dbReference>
<evidence type="ECO:0000313" key="2">
    <source>
        <dbReference type="EMBL" id="GGD18256.1"/>
    </source>
</evidence>
<dbReference type="PROSITE" id="PS51257">
    <property type="entry name" value="PROKAR_LIPOPROTEIN"/>
    <property type="match status" value="1"/>
</dbReference>
<dbReference type="AlphaFoldDB" id="A0A916XXU4"/>
<gene>
    <name evidence="2" type="ORF">GCM10011343_06110</name>
</gene>
<reference evidence="2" key="1">
    <citation type="journal article" date="2014" name="Int. J. Syst. Evol. Microbiol.">
        <title>Complete genome sequence of Corynebacterium casei LMG S-19264T (=DSM 44701T), isolated from a smear-ripened cheese.</title>
        <authorList>
            <consortium name="US DOE Joint Genome Institute (JGI-PGF)"/>
            <person name="Walter F."/>
            <person name="Albersmeier A."/>
            <person name="Kalinowski J."/>
            <person name="Ruckert C."/>
        </authorList>
    </citation>
    <scope>NUCLEOTIDE SEQUENCE</scope>
    <source>
        <strain evidence="2">CGMCC 1.12506</strain>
    </source>
</reference>
<protein>
    <recommendedName>
        <fullName evidence="4">Squalene cyclase C-terminal domain-containing protein</fullName>
    </recommendedName>
</protein>
<dbReference type="SUPFAM" id="SSF48239">
    <property type="entry name" value="Terpenoid cyclases/Protein prenyltransferases"/>
    <property type="match status" value="2"/>
</dbReference>
<accession>A0A916XXU4</accession>
<feature type="region of interest" description="Disordered" evidence="1">
    <location>
        <begin position="94"/>
        <end position="116"/>
    </location>
</feature>
<evidence type="ECO:0008006" key="4">
    <source>
        <dbReference type="Google" id="ProtNLM"/>
    </source>
</evidence>
<dbReference type="Gene3D" id="1.50.10.20">
    <property type="match status" value="1"/>
</dbReference>
<dbReference type="InterPro" id="IPR008930">
    <property type="entry name" value="Terpenoid_cyclase/PrenylTrfase"/>
</dbReference>
<organism evidence="2 3">
    <name type="scientific">Flavobacterium orientale</name>
    <dbReference type="NCBI Taxonomy" id="1756020"/>
    <lineage>
        <taxon>Bacteria</taxon>
        <taxon>Pseudomonadati</taxon>
        <taxon>Bacteroidota</taxon>
        <taxon>Flavobacteriia</taxon>
        <taxon>Flavobacteriales</taxon>
        <taxon>Flavobacteriaceae</taxon>
        <taxon>Flavobacterium</taxon>
    </lineage>
</organism>
<dbReference type="RefSeq" id="WP_188361053.1">
    <property type="nucleotide sequence ID" value="NZ_BMFG01000002.1"/>
</dbReference>
<evidence type="ECO:0000256" key="1">
    <source>
        <dbReference type="SAM" id="MobiDB-lite"/>
    </source>
</evidence>
<reference evidence="2" key="2">
    <citation type="submission" date="2020-09" db="EMBL/GenBank/DDBJ databases">
        <authorList>
            <person name="Sun Q."/>
            <person name="Zhou Y."/>
        </authorList>
    </citation>
    <scope>NUCLEOTIDE SEQUENCE</scope>
    <source>
        <strain evidence="2">CGMCC 1.12506</strain>
    </source>
</reference>
<dbReference type="Proteomes" id="UP000625735">
    <property type="component" value="Unassembled WGS sequence"/>
</dbReference>
<sequence>MKSKIILGISALVSCVPFIYLLGNDSAPTKELLPKKEIAQREIVEDEEKPCVFMSLMGEQPIEGSSTVKTNSKFIETISKGELWLIEAQNSDGGWGAGSRNKQSERNPHAVSSDPATTAMSAMALYRCGHSMEKGEHKETLKKSVLFLLNEIEKNQNSPYITQIRGTQIQGKLGEHIDAILTLQFFNQLLPTLQNASIKARVKDGIQVCVDKIEKSMGDSGKVGSSGWAGVLQSSFANSSLEMAAKNEGIKVDKDKIQQAREYQKSNYNPESQSAKTEDGAGIMLYAVSSSVRNSAEEAKEVNQLFKKAKAEGKIERDAVLNEQNLERLGYSKEKAKSYDVANKVYNSAKVTAMKDDVLSGFGNNGGEEFLSFLQTGESMVVNHDDDWKKWYDNIGGRMMQIQNADGSWNGHHCITSPSFCTATCLMILSIENDIKNLQK</sequence>
<comment type="caution">
    <text evidence="2">The sequence shown here is derived from an EMBL/GenBank/DDBJ whole genome shotgun (WGS) entry which is preliminary data.</text>
</comment>
<keyword evidence="3" id="KW-1185">Reference proteome</keyword>
<evidence type="ECO:0000313" key="3">
    <source>
        <dbReference type="Proteomes" id="UP000625735"/>
    </source>
</evidence>
<name>A0A916XXU4_9FLAO</name>
<proteinExistence type="predicted"/>